<evidence type="ECO:0000256" key="1">
    <source>
        <dbReference type="ARBA" id="ARBA00004861"/>
    </source>
</evidence>
<accession>A0A7W5ZKW3</accession>
<dbReference type="GO" id="GO:0006207">
    <property type="term" value="P:'de novo' pyrimidine nucleobase biosynthetic process"/>
    <property type="evidence" value="ECO:0007669"/>
    <property type="project" value="InterPro"/>
</dbReference>
<dbReference type="InterPro" id="IPR011995">
    <property type="entry name" value="OMPdecase_type-2"/>
</dbReference>
<dbReference type="GO" id="GO:0004590">
    <property type="term" value="F:orotidine-5'-phosphate decarboxylase activity"/>
    <property type="evidence" value="ECO:0007669"/>
    <property type="project" value="UniProtKB-UniRule"/>
</dbReference>
<keyword evidence="10" id="KW-1185">Reference proteome</keyword>
<name>A0A7W5ZKW3_9BACT</name>
<reference evidence="9 10" key="1">
    <citation type="submission" date="2020-08" db="EMBL/GenBank/DDBJ databases">
        <title>Genomic Encyclopedia of Type Strains, Phase IV (KMG-IV): sequencing the most valuable type-strain genomes for metagenomic binning, comparative biology and taxonomic classification.</title>
        <authorList>
            <person name="Goeker M."/>
        </authorList>
    </citation>
    <scope>NUCLEOTIDE SEQUENCE [LARGE SCALE GENOMIC DNA]</scope>
    <source>
        <strain evidence="9 10">DSM 17976</strain>
    </source>
</reference>
<dbReference type="EMBL" id="JACIBY010000005">
    <property type="protein sequence ID" value="MBB3838734.1"/>
    <property type="molecule type" value="Genomic_DNA"/>
</dbReference>
<feature type="domain" description="Orotidine 5'-phosphate decarboxylase" evidence="8">
    <location>
        <begin position="16"/>
        <end position="278"/>
    </location>
</feature>
<evidence type="ECO:0000313" key="9">
    <source>
        <dbReference type="EMBL" id="MBB3838734.1"/>
    </source>
</evidence>
<dbReference type="AlphaFoldDB" id="A0A7W5ZKW3"/>
<dbReference type="NCBIfam" id="TIGR02127">
    <property type="entry name" value="pyrF_sub2"/>
    <property type="match status" value="1"/>
</dbReference>
<evidence type="ECO:0000259" key="8">
    <source>
        <dbReference type="SMART" id="SM00934"/>
    </source>
</evidence>
<comment type="similarity">
    <text evidence="2">Belongs to the OMP decarboxylase family. Type 2 subfamily.</text>
</comment>
<evidence type="ECO:0000256" key="3">
    <source>
        <dbReference type="ARBA" id="ARBA00022793"/>
    </source>
</evidence>
<dbReference type="RefSeq" id="WP_183974432.1">
    <property type="nucleotide sequence ID" value="NZ_JACIBY010000005.1"/>
</dbReference>
<comment type="caution">
    <text evidence="9">The sequence shown here is derived from an EMBL/GenBank/DDBJ whole genome shotgun (WGS) entry which is preliminary data.</text>
</comment>
<dbReference type="InterPro" id="IPR001754">
    <property type="entry name" value="OMPdeCOase_dom"/>
</dbReference>
<dbReference type="PANTHER" id="PTHR43375">
    <property type="entry name" value="OROTIDINE 5'-PHOSPHATE DECARBOXYLASE"/>
    <property type="match status" value="1"/>
</dbReference>
<evidence type="ECO:0000256" key="4">
    <source>
        <dbReference type="ARBA" id="ARBA00022975"/>
    </source>
</evidence>
<gene>
    <name evidence="9" type="ORF">FHS57_002740</name>
</gene>
<evidence type="ECO:0000256" key="5">
    <source>
        <dbReference type="ARBA" id="ARBA00023239"/>
    </source>
</evidence>
<keyword evidence="4" id="KW-0665">Pyrimidine biosynthesis</keyword>
<dbReference type="Proteomes" id="UP000541352">
    <property type="component" value="Unassembled WGS sequence"/>
</dbReference>
<evidence type="ECO:0000256" key="2">
    <source>
        <dbReference type="ARBA" id="ARBA00008847"/>
    </source>
</evidence>
<dbReference type="Pfam" id="PF00215">
    <property type="entry name" value="OMPdecase"/>
    <property type="match status" value="1"/>
</dbReference>
<evidence type="ECO:0000256" key="7">
    <source>
        <dbReference type="NCBIfam" id="TIGR02127"/>
    </source>
</evidence>
<dbReference type="EC" id="4.1.1.23" evidence="7"/>
<keyword evidence="5 9" id="KW-0456">Lyase</keyword>
<keyword evidence="3" id="KW-0210">Decarboxylase</keyword>
<dbReference type="InterPro" id="IPR011060">
    <property type="entry name" value="RibuloseP-bd_barrel"/>
</dbReference>
<proteinExistence type="inferred from homology"/>
<dbReference type="PANTHER" id="PTHR43375:SF1">
    <property type="entry name" value="OROTIDINE 5'-PHOSPHATE DECARBOXYLASE"/>
    <property type="match status" value="1"/>
</dbReference>
<dbReference type="GO" id="GO:0044205">
    <property type="term" value="P:'de novo' UMP biosynthetic process"/>
    <property type="evidence" value="ECO:0007669"/>
    <property type="project" value="UniProtKB-UniPathway"/>
</dbReference>
<dbReference type="SMART" id="SM00934">
    <property type="entry name" value="OMPdecase"/>
    <property type="match status" value="1"/>
</dbReference>
<comment type="pathway">
    <text evidence="1">Pyrimidine metabolism; UMP biosynthesis via de novo pathway; UMP from orotate: step 2/2.</text>
</comment>
<sequence>MTRNQLIEQIKRKKSFLCVGLDPDLKKLPKHLLKEPDAIFEFNKRLIDATAPYAVAYKPNIAFYEALGPRGWNSLQRTLAYIPKDCFTIADAKRGDIGNTSSLYAQAFFDKNSSGMSFDSITVAPYMGRDSVMPFLEFKDKWVILLALTSNEGSADFQTHLLNPQLSRNDDDELGLANSQIVVENQNEYVFERVLRVSQEWGGADRLMYVVGATKAPMLKQVRKIAPDHFLLIPGVGAQGGSMEEVCKYGMNKDCGLLVNAARSIIYASSGTDFEQKAAEEAQRMQQEMEAQLKAFGII</sequence>
<dbReference type="CDD" id="cd04725">
    <property type="entry name" value="OMP_decarboxylase_like"/>
    <property type="match status" value="1"/>
</dbReference>
<dbReference type="InterPro" id="IPR013785">
    <property type="entry name" value="Aldolase_TIM"/>
</dbReference>
<comment type="catalytic activity">
    <reaction evidence="6">
        <text>orotidine 5'-phosphate + H(+) = UMP + CO2</text>
        <dbReference type="Rhea" id="RHEA:11596"/>
        <dbReference type="ChEBI" id="CHEBI:15378"/>
        <dbReference type="ChEBI" id="CHEBI:16526"/>
        <dbReference type="ChEBI" id="CHEBI:57538"/>
        <dbReference type="ChEBI" id="CHEBI:57865"/>
        <dbReference type="EC" id="4.1.1.23"/>
    </reaction>
</comment>
<dbReference type="Gene3D" id="3.20.20.70">
    <property type="entry name" value="Aldolase class I"/>
    <property type="match status" value="1"/>
</dbReference>
<dbReference type="SUPFAM" id="SSF51366">
    <property type="entry name" value="Ribulose-phoshate binding barrel"/>
    <property type="match status" value="1"/>
</dbReference>
<evidence type="ECO:0000256" key="6">
    <source>
        <dbReference type="ARBA" id="ARBA00049157"/>
    </source>
</evidence>
<dbReference type="UniPathway" id="UPA00070">
    <property type="reaction ID" value="UER00120"/>
</dbReference>
<evidence type="ECO:0000313" key="10">
    <source>
        <dbReference type="Proteomes" id="UP000541352"/>
    </source>
</evidence>
<organism evidence="9 10">
    <name type="scientific">Runella defluvii</name>
    <dbReference type="NCBI Taxonomy" id="370973"/>
    <lineage>
        <taxon>Bacteria</taxon>
        <taxon>Pseudomonadati</taxon>
        <taxon>Bacteroidota</taxon>
        <taxon>Cytophagia</taxon>
        <taxon>Cytophagales</taxon>
        <taxon>Spirosomataceae</taxon>
        <taxon>Runella</taxon>
    </lineage>
</organism>
<protein>
    <recommendedName>
        <fullName evidence="7">Orotidine-5'-phosphate decarboxylase</fullName>
        <ecNumber evidence="7">4.1.1.23</ecNumber>
    </recommendedName>
</protein>